<evidence type="ECO:0000313" key="2">
    <source>
        <dbReference type="EMBL" id="MDN3297663.1"/>
    </source>
</evidence>
<keyword evidence="1" id="KW-0472">Membrane</keyword>
<dbReference type="Proteomes" id="UP001174050">
    <property type="component" value="Unassembled WGS sequence"/>
</dbReference>
<accession>A0ABT7ZDS2</accession>
<reference evidence="2" key="1">
    <citation type="submission" date="2023-06" db="EMBL/GenBank/DDBJ databases">
        <title>WGS-Sequencing of Streptomyces ficellus isolate 21 collected from sand in Gara Djebilet Iron Mine in Algeria.</title>
        <authorList>
            <person name="Zegers G.P."/>
            <person name="Gomez A."/>
            <person name="Gueddou A."/>
            <person name="Zahara A.F."/>
            <person name="Worth M."/>
            <person name="Sevigny J.L."/>
            <person name="Tisa L."/>
        </authorList>
    </citation>
    <scope>NUCLEOTIDE SEQUENCE</scope>
    <source>
        <strain evidence="2">AS11</strain>
    </source>
</reference>
<evidence type="ECO:0000256" key="1">
    <source>
        <dbReference type="SAM" id="Phobius"/>
    </source>
</evidence>
<dbReference type="RefSeq" id="WP_290115048.1">
    <property type="nucleotide sequence ID" value="NZ_JAUEPL010000057.1"/>
</dbReference>
<feature type="transmembrane region" description="Helical" evidence="1">
    <location>
        <begin position="20"/>
        <end position="45"/>
    </location>
</feature>
<keyword evidence="1" id="KW-1133">Transmembrane helix</keyword>
<protein>
    <submittedName>
        <fullName evidence="2">Uncharacterized protein</fullName>
    </submittedName>
</protein>
<keyword evidence="3" id="KW-1185">Reference proteome</keyword>
<feature type="transmembrane region" description="Helical" evidence="1">
    <location>
        <begin position="57"/>
        <end position="83"/>
    </location>
</feature>
<gene>
    <name evidence="2" type="ORF">QWM81_27220</name>
</gene>
<name>A0ABT7ZDS2_9ACTN</name>
<proteinExistence type="predicted"/>
<organism evidence="2 3">
    <name type="scientific">Streptomyces ficellus</name>
    <dbReference type="NCBI Taxonomy" id="1977088"/>
    <lineage>
        <taxon>Bacteria</taxon>
        <taxon>Bacillati</taxon>
        <taxon>Actinomycetota</taxon>
        <taxon>Actinomycetes</taxon>
        <taxon>Kitasatosporales</taxon>
        <taxon>Streptomycetaceae</taxon>
        <taxon>Streptomyces</taxon>
    </lineage>
</organism>
<dbReference type="EMBL" id="JAUEPL010000057">
    <property type="protein sequence ID" value="MDN3297663.1"/>
    <property type="molecule type" value="Genomic_DNA"/>
</dbReference>
<keyword evidence="1" id="KW-0812">Transmembrane</keyword>
<comment type="caution">
    <text evidence="2">The sequence shown here is derived from an EMBL/GenBank/DDBJ whole genome shotgun (WGS) entry which is preliminary data.</text>
</comment>
<feature type="transmembrane region" description="Helical" evidence="1">
    <location>
        <begin position="95"/>
        <end position="118"/>
    </location>
</feature>
<sequence>MPEPAPGRRTWTNRRLSGAWALTLSFDFMVSCLAALALCGIALLLPGLTEDYDQPTWSAGAVALFGSALVLLGSLAVTVLAVFRAGRERVRRAGLTLSVGRLGLLVLGGVGYVGYGVVSIEFA</sequence>
<evidence type="ECO:0000313" key="3">
    <source>
        <dbReference type="Proteomes" id="UP001174050"/>
    </source>
</evidence>